<dbReference type="PANTHER" id="PTHR23082:SF0">
    <property type="entry name" value="GENERAL TRANSCRIPTION FACTOR 3C POLYPEPTIDE 3"/>
    <property type="match status" value="1"/>
</dbReference>
<dbReference type="OrthoDB" id="9991317at2759"/>
<dbReference type="Gene3D" id="1.25.40.10">
    <property type="entry name" value="Tetratricopeptide repeat domain"/>
    <property type="match status" value="3"/>
</dbReference>
<protein>
    <submittedName>
        <fullName evidence="3">LAMI_0F02300g1_1</fullName>
    </submittedName>
</protein>
<keyword evidence="1" id="KW-0802">TPR repeat</keyword>
<dbReference type="EMBL" id="LT598467">
    <property type="protein sequence ID" value="SCU95396.1"/>
    <property type="molecule type" value="Genomic_DNA"/>
</dbReference>
<feature type="region of interest" description="Disordered" evidence="2">
    <location>
        <begin position="29"/>
        <end position="55"/>
    </location>
</feature>
<evidence type="ECO:0000256" key="1">
    <source>
        <dbReference type="PROSITE-ProRule" id="PRU00339"/>
    </source>
</evidence>
<reference evidence="4" key="1">
    <citation type="submission" date="2016-03" db="EMBL/GenBank/DDBJ databases">
        <authorList>
            <person name="Devillers H."/>
        </authorList>
    </citation>
    <scope>NUCLEOTIDE SEQUENCE [LARGE SCALE GENOMIC DNA]</scope>
</reference>
<sequence length="1057" mass="122878">MGSDEDYELGSENEEDLYENLEQLREMIGDDDHRARVGDVYDKNAPGKNDQDEENVIDSELNQIQIEGSALVSPDDKRSDKYAYQDELDDDLLAEFSDYGEFSDDDYDEQDFMDAIREASNFKIKRKTKGKNRKVGGTRRPQKARRERVLDPEVKQLLSEANEAFVRSDIQVAEQLYNEVIKKDVKNFAAYKTLGDIYQLQGRYNDCCNSWFLAAHLNPSDWEFWKVVATLSAELGHVRQAIYCYTRAIRMNNEEWECIYGRSILYKQTGQLGRSLEGFQRLYNHNPLDANILRELAVLYVEYNRTNEAIGLYLKIFEANVARREALAAISENAIESSGEETGEEDDEDSQDHNSGEIDSNLGISLQVAKKVRKTKKKFRCIAFDWSSLNILAELYLKLIGESNGLKVIKKCARWIQDRENQTFWNDVPDDSEFDKRRFKNAKFDALTTREKEKAYVLPIDIRVRLGLLRLNNKNVLEAMNHFQFLYDEVFDDIADLYFVVAGALAKAEQYSEAIEFFTPLLRLEDYCILDVYEPLSRCYKEIEDYSNAKKIFEKLVELEPQNLETKLTLAEIQYHLSDYDTFNQLLLEVVEARKVQAAEAGQIPKPISSEIVGSVVAAPGKPLLEDVNMKRNASKKRRTPQDAERERQEREKRITAKVLDKYNKLKIYREGMEYGQESQTTLWLDTASDLIDVFSSVKNFFIKSRSRRFVGIIKRTRKFNKIIDYKIERLSKLSEGENLLDGLPLMEERVTLTSAEELRGLTYDQWFELFMELALMVTKLQSIEDGLSIIDTAQEVNVFVQNSDRVKMMKFVKLAIVLQTSNEEELINNLRGVLNLFQFNRKVYQSFLFCLAKGQLSMDILSSTVQQKFFLRQLKAFDSLRLSQHVSGQASITNKKVQNPNNEKSPYLHYIYAILLYSSKGFLLALQYLSRLKEQVPQDPMIDFMMGLAHLHRSMQRLTASRHFQILHGLRYLFEYYELRTTKYSVLEQQEADYNIGRAFHLLGLFSLAVHFYRKVCEDYEDQMLKRHAAYNCMLIYNESGNHELANSVMEKYLTV</sequence>
<dbReference type="SMART" id="SM00028">
    <property type="entry name" value="TPR"/>
    <property type="match status" value="7"/>
</dbReference>
<keyword evidence="4" id="KW-1185">Reference proteome</keyword>
<dbReference type="SUPFAM" id="SSF48452">
    <property type="entry name" value="TPR-like"/>
    <property type="match status" value="3"/>
</dbReference>
<name>A0A1G4JWF0_9SACH</name>
<evidence type="ECO:0000313" key="4">
    <source>
        <dbReference type="Proteomes" id="UP000191024"/>
    </source>
</evidence>
<evidence type="ECO:0000256" key="2">
    <source>
        <dbReference type="SAM" id="MobiDB-lite"/>
    </source>
</evidence>
<dbReference type="PANTHER" id="PTHR23082">
    <property type="entry name" value="TRANSCRIPTION INITIATION FACTOR IIIC TFIIIC , POLYPEPTIDE 3-RELATED"/>
    <property type="match status" value="1"/>
</dbReference>
<organism evidence="3 4">
    <name type="scientific">Lachancea mirantina</name>
    <dbReference type="NCBI Taxonomy" id="1230905"/>
    <lineage>
        <taxon>Eukaryota</taxon>
        <taxon>Fungi</taxon>
        <taxon>Dikarya</taxon>
        <taxon>Ascomycota</taxon>
        <taxon>Saccharomycotina</taxon>
        <taxon>Saccharomycetes</taxon>
        <taxon>Saccharomycetales</taxon>
        <taxon>Saccharomycetaceae</taxon>
        <taxon>Lachancea</taxon>
    </lineage>
</organism>
<proteinExistence type="predicted"/>
<evidence type="ECO:0000313" key="3">
    <source>
        <dbReference type="EMBL" id="SCU95396.1"/>
    </source>
</evidence>
<dbReference type="InterPro" id="IPR019734">
    <property type="entry name" value="TPR_rpt"/>
</dbReference>
<feature type="compositionally biased region" description="Basic and acidic residues" evidence="2">
    <location>
        <begin position="29"/>
        <end position="42"/>
    </location>
</feature>
<accession>A0A1G4JWF0</accession>
<dbReference type="InterPro" id="IPR039340">
    <property type="entry name" value="Tfc4/TFIIIC-102/Sfc4"/>
</dbReference>
<dbReference type="Proteomes" id="UP000191024">
    <property type="component" value="Chromosome F"/>
</dbReference>
<dbReference type="GO" id="GO:0006383">
    <property type="term" value="P:transcription by RNA polymerase III"/>
    <property type="evidence" value="ECO:0007669"/>
    <property type="project" value="InterPro"/>
</dbReference>
<feature type="region of interest" description="Disordered" evidence="2">
    <location>
        <begin position="336"/>
        <end position="359"/>
    </location>
</feature>
<feature type="repeat" description="TPR" evidence="1">
    <location>
        <begin position="530"/>
        <end position="563"/>
    </location>
</feature>
<dbReference type="Pfam" id="PF13181">
    <property type="entry name" value="TPR_8"/>
    <property type="match status" value="1"/>
</dbReference>
<feature type="compositionally biased region" description="Basic and acidic residues" evidence="2">
    <location>
        <begin position="640"/>
        <end position="652"/>
    </location>
</feature>
<dbReference type="STRING" id="1230905.A0A1G4JWF0"/>
<gene>
    <name evidence="3" type="ORF">LAMI_0F02300G</name>
</gene>
<feature type="compositionally biased region" description="Acidic residues" evidence="2">
    <location>
        <begin position="338"/>
        <end position="350"/>
    </location>
</feature>
<dbReference type="GO" id="GO:0000127">
    <property type="term" value="C:transcription factor TFIIIC complex"/>
    <property type="evidence" value="ECO:0007669"/>
    <property type="project" value="TreeGrafter"/>
</dbReference>
<dbReference type="PROSITE" id="PS50005">
    <property type="entry name" value="TPR"/>
    <property type="match status" value="1"/>
</dbReference>
<dbReference type="InterPro" id="IPR011990">
    <property type="entry name" value="TPR-like_helical_dom_sf"/>
</dbReference>
<dbReference type="AlphaFoldDB" id="A0A1G4JWF0"/>
<feature type="region of interest" description="Disordered" evidence="2">
    <location>
        <begin position="631"/>
        <end position="652"/>
    </location>
</feature>